<dbReference type="EMBL" id="MHQC01000007">
    <property type="protein sequence ID" value="OGZ95563.1"/>
    <property type="molecule type" value="Genomic_DNA"/>
</dbReference>
<keyword evidence="3" id="KW-1133">Transmembrane helix</keyword>
<name>A0A1G2K8L6_9BACT</name>
<feature type="transmembrane region" description="Helical" evidence="3">
    <location>
        <begin position="364"/>
        <end position="382"/>
    </location>
</feature>
<organism evidence="4 5">
    <name type="scientific">Candidatus Sungbacteria bacterium RIFCSPHIGHO2_01_FULL_47_32</name>
    <dbReference type="NCBI Taxonomy" id="1802264"/>
    <lineage>
        <taxon>Bacteria</taxon>
        <taxon>Candidatus Sungiibacteriota</taxon>
    </lineage>
</organism>
<feature type="transmembrane region" description="Helical" evidence="3">
    <location>
        <begin position="394"/>
        <end position="412"/>
    </location>
</feature>
<accession>A0A1G2K8L6</accession>
<dbReference type="PANTHER" id="PTHR44227">
    <property type="match status" value="1"/>
</dbReference>
<dbReference type="Gene3D" id="1.25.40.10">
    <property type="entry name" value="Tetratricopeptide repeat domain"/>
    <property type="match status" value="2"/>
</dbReference>
<keyword evidence="2" id="KW-0802">TPR repeat</keyword>
<protein>
    <recommendedName>
        <fullName evidence="6">Glycosyltransferase RgtA/B/C/D-like domain-containing protein</fullName>
    </recommendedName>
</protein>
<evidence type="ECO:0000256" key="2">
    <source>
        <dbReference type="ARBA" id="ARBA00022803"/>
    </source>
</evidence>
<feature type="transmembrane region" description="Helical" evidence="3">
    <location>
        <begin position="95"/>
        <end position="120"/>
    </location>
</feature>
<feature type="transmembrane region" description="Helical" evidence="3">
    <location>
        <begin position="12"/>
        <end position="29"/>
    </location>
</feature>
<evidence type="ECO:0000313" key="5">
    <source>
        <dbReference type="Proteomes" id="UP000177152"/>
    </source>
</evidence>
<dbReference type="SUPFAM" id="SSF48452">
    <property type="entry name" value="TPR-like"/>
    <property type="match status" value="1"/>
</dbReference>
<gene>
    <name evidence="4" type="ORF">A2633_06520</name>
</gene>
<dbReference type="InterPro" id="IPR052346">
    <property type="entry name" value="O-mannosyl-transferase_TMTC"/>
</dbReference>
<evidence type="ECO:0008006" key="6">
    <source>
        <dbReference type="Google" id="ProtNLM"/>
    </source>
</evidence>
<evidence type="ECO:0000313" key="4">
    <source>
        <dbReference type="EMBL" id="OGZ95563.1"/>
    </source>
</evidence>
<evidence type="ECO:0000256" key="1">
    <source>
        <dbReference type="ARBA" id="ARBA00022737"/>
    </source>
</evidence>
<proteinExistence type="predicted"/>
<sequence length="659" mass="74293">MEQSPSLNKTFIYSILLFLTIAGLFGGILKNPFIYDDNFLILSNLALKTTINPIYYFRDPETSEPETALAHGDQYRPLPGWFLALQYRIAGKDPFIFHAVNLLLHAANAVLFAFILLLLFKNIPLSFAGGLLFGAHPVMTESVAWAYQQVGLLSWFFSFLVILLLLRARSANKRKLTCRFGIFFLTFCAIFSKEQAATLPAIAFFLFFAQSLAGETKEKRKIISHIRSVFRNFWKELVLVTIPVVFYIVIRGIVVGQMSQTDGWGGGRYTMALTMIRAFAHYVKLAFWPHPLSVNYDLFGISRSILSPAVLFSGFLLIGLAVVAFIFMRRLPFLSLGIFWFFVSLAPVSNVIFPLKEILNERFLYFSIAGFIISLAALVEYATKRFAGLSSLRLVLVGVFILLFAFSTYGTVLRLSDWESERALWTHEVMLQPNSSRNQRNFAHSLEADNDSKKAIRHYALAMEASTKEHNTLFFILSAKSLAFAHIRTGEPEKASEFLLEMRKRFPDDLGFFLILGQAKLAEKKFADAEKIFRNVAEGNKGNTAYMYLVIAETAGGKNPAEIKKDVDKIPNAAFRPAAILIAFGKKALLEQKWKEAADFLSAALKEYPAPPTLEPYIWLGQAFEKTGRPEEAATAYTIALEYNSVSIDAHQGLKRLRY</sequence>
<comment type="caution">
    <text evidence="4">The sequence shown here is derived from an EMBL/GenBank/DDBJ whole genome shotgun (WGS) entry which is preliminary data.</text>
</comment>
<keyword evidence="3" id="KW-0812">Transmembrane</keyword>
<feature type="transmembrane region" description="Helical" evidence="3">
    <location>
        <begin position="198"/>
        <end position="216"/>
    </location>
</feature>
<feature type="transmembrane region" description="Helical" evidence="3">
    <location>
        <begin position="237"/>
        <end position="254"/>
    </location>
</feature>
<reference evidence="4 5" key="1">
    <citation type="journal article" date="2016" name="Nat. Commun.">
        <title>Thousands of microbial genomes shed light on interconnected biogeochemical processes in an aquifer system.</title>
        <authorList>
            <person name="Anantharaman K."/>
            <person name="Brown C.T."/>
            <person name="Hug L.A."/>
            <person name="Sharon I."/>
            <person name="Castelle C.J."/>
            <person name="Probst A.J."/>
            <person name="Thomas B.C."/>
            <person name="Singh A."/>
            <person name="Wilkins M.J."/>
            <person name="Karaoz U."/>
            <person name="Brodie E.L."/>
            <person name="Williams K.H."/>
            <person name="Hubbard S.S."/>
            <person name="Banfield J.F."/>
        </authorList>
    </citation>
    <scope>NUCLEOTIDE SEQUENCE [LARGE SCALE GENOMIC DNA]</scope>
</reference>
<keyword evidence="1" id="KW-0677">Repeat</keyword>
<evidence type="ECO:0000256" key="3">
    <source>
        <dbReference type="SAM" id="Phobius"/>
    </source>
</evidence>
<feature type="transmembrane region" description="Helical" evidence="3">
    <location>
        <begin position="333"/>
        <end position="352"/>
    </location>
</feature>
<keyword evidence="3" id="KW-0472">Membrane</keyword>
<dbReference type="AlphaFoldDB" id="A0A1G2K8L6"/>
<feature type="transmembrane region" description="Helical" evidence="3">
    <location>
        <begin position="176"/>
        <end position="192"/>
    </location>
</feature>
<dbReference type="InterPro" id="IPR011990">
    <property type="entry name" value="TPR-like_helical_dom_sf"/>
</dbReference>
<feature type="transmembrane region" description="Helical" evidence="3">
    <location>
        <begin position="305"/>
        <end position="326"/>
    </location>
</feature>
<dbReference type="PANTHER" id="PTHR44227:SF3">
    <property type="entry name" value="PROTEIN O-MANNOSYL-TRANSFERASE TMTC4"/>
    <property type="match status" value="1"/>
</dbReference>
<feature type="transmembrane region" description="Helical" evidence="3">
    <location>
        <begin position="152"/>
        <end position="169"/>
    </location>
</feature>
<dbReference type="Proteomes" id="UP000177152">
    <property type="component" value="Unassembled WGS sequence"/>
</dbReference>